<protein>
    <submittedName>
        <fullName evidence="1">Uncharacterized protein</fullName>
    </submittedName>
</protein>
<dbReference type="OrthoDB" id="7057407at2"/>
<accession>B2IDL4</accession>
<proteinExistence type="predicted"/>
<dbReference type="eggNOG" id="ENOG502ZAYF">
    <property type="taxonomic scope" value="Bacteria"/>
</dbReference>
<evidence type="ECO:0000313" key="2">
    <source>
        <dbReference type="Proteomes" id="UP000001695"/>
    </source>
</evidence>
<dbReference type="EMBL" id="CP001016">
    <property type="protein sequence ID" value="ACB95450.1"/>
    <property type="molecule type" value="Genomic_DNA"/>
</dbReference>
<dbReference type="Proteomes" id="UP000001695">
    <property type="component" value="Chromosome"/>
</dbReference>
<name>B2IDL4_BEII9</name>
<evidence type="ECO:0000313" key="1">
    <source>
        <dbReference type="EMBL" id="ACB95450.1"/>
    </source>
</evidence>
<reference evidence="1 2" key="2">
    <citation type="journal article" date="2010" name="J. Bacteriol.">
        <title>Complete genome sequence of Beijerinckia indica subsp. indica.</title>
        <authorList>
            <person name="Tamas I."/>
            <person name="Dedysh S.N."/>
            <person name="Liesack W."/>
            <person name="Stott M.B."/>
            <person name="Alam M."/>
            <person name="Murrell J.C."/>
            <person name="Dunfield P.F."/>
        </authorList>
    </citation>
    <scope>NUCLEOTIDE SEQUENCE [LARGE SCALE GENOMIC DNA]</scope>
    <source>
        <strain evidence="2">ATCC 9039 / DSM 1715 / NCIMB 8712</strain>
    </source>
</reference>
<organism evidence="1 2">
    <name type="scientific">Beijerinckia indica subsp. indica (strain ATCC 9039 / DSM 1715 / NCIMB 8712)</name>
    <dbReference type="NCBI Taxonomy" id="395963"/>
    <lineage>
        <taxon>Bacteria</taxon>
        <taxon>Pseudomonadati</taxon>
        <taxon>Pseudomonadota</taxon>
        <taxon>Alphaproteobacteria</taxon>
        <taxon>Hyphomicrobiales</taxon>
        <taxon>Beijerinckiaceae</taxon>
        <taxon>Beijerinckia</taxon>
    </lineage>
</organism>
<dbReference type="HOGENOM" id="CLU_828974_0_0_5"/>
<keyword evidence="2" id="KW-1185">Reference proteome</keyword>
<dbReference type="RefSeq" id="WP_012384807.1">
    <property type="nucleotide sequence ID" value="NC_010581.1"/>
</dbReference>
<dbReference type="AlphaFoldDB" id="B2IDL4"/>
<sequence length="355" mass="40625">MTEADRIDSEWIALNAFRELTKISTKGDGNKATYNNALELGGELYPELLGAESSILRRARESDTAKEYRQRAKLKSIKNRVDVDPVSLITEDIDELKDLIETSKINKSEKTRTDQLKNKLKILIEAKKELNPVAHSENQLIFRDSLSVTRKVPALRSGKAYRDFELPDGNTLRVRVLHPDKPEHITGADIIYEKHSPEKEIANIVAVQYKLWEEKALYLNDERMKEQISRLKKFACTSGICTNNSINTSYRFPFCAGFLRPTYKLQRSDQSFISSGEHLPICKIDECKTIGIRSAELLEYKKIRSISLSSELFESLFNAGKIGSRDLTYEELSNLYKKNQLSSEDDTLIIYAQEF</sequence>
<gene>
    <name evidence="1" type="ordered locus">Bind_1822</name>
</gene>
<dbReference type="KEGG" id="bid:Bind_1822"/>
<reference evidence="2" key="1">
    <citation type="submission" date="2008-03" db="EMBL/GenBank/DDBJ databases">
        <title>Complete sequence of chromosome of Beijerinckia indica subsp. indica ATCC 9039.</title>
        <authorList>
            <consortium name="US DOE Joint Genome Institute"/>
            <person name="Copeland A."/>
            <person name="Lucas S."/>
            <person name="Lapidus A."/>
            <person name="Glavina del Rio T."/>
            <person name="Dalin E."/>
            <person name="Tice H."/>
            <person name="Bruce D."/>
            <person name="Goodwin L."/>
            <person name="Pitluck S."/>
            <person name="LaButti K."/>
            <person name="Schmutz J."/>
            <person name="Larimer F."/>
            <person name="Land M."/>
            <person name="Hauser L."/>
            <person name="Kyrpides N."/>
            <person name="Mikhailova N."/>
            <person name="Dunfield P.F."/>
            <person name="Dedysh S.N."/>
            <person name="Liesack W."/>
            <person name="Saw J.H."/>
            <person name="Alam M."/>
            <person name="Chen Y."/>
            <person name="Murrell J.C."/>
            <person name="Richardson P."/>
        </authorList>
    </citation>
    <scope>NUCLEOTIDE SEQUENCE [LARGE SCALE GENOMIC DNA]</scope>
    <source>
        <strain evidence="2">ATCC 9039 / DSM 1715 / NCIMB 8712</strain>
    </source>
</reference>